<evidence type="ECO:0000313" key="2">
    <source>
        <dbReference type="EMBL" id="KZV82864.1"/>
    </source>
</evidence>
<dbReference type="EMBL" id="KV426300">
    <property type="protein sequence ID" value="KZV82864.1"/>
    <property type="molecule type" value="Genomic_DNA"/>
</dbReference>
<feature type="region of interest" description="Disordered" evidence="1">
    <location>
        <begin position="33"/>
        <end position="55"/>
    </location>
</feature>
<name>A0A165CPP4_EXIGL</name>
<feature type="compositionally biased region" description="Low complexity" evidence="1">
    <location>
        <begin position="43"/>
        <end position="54"/>
    </location>
</feature>
<dbReference type="Proteomes" id="UP000077266">
    <property type="component" value="Unassembled WGS sequence"/>
</dbReference>
<reference evidence="2 3" key="1">
    <citation type="journal article" date="2016" name="Mol. Biol. Evol.">
        <title>Comparative Genomics of Early-Diverging Mushroom-Forming Fungi Provides Insights into the Origins of Lignocellulose Decay Capabilities.</title>
        <authorList>
            <person name="Nagy L.G."/>
            <person name="Riley R."/>
            <person name="Tritt A."/>
            <person name="Adam C."/>
            <person name="Daum C."/>
            <person name="Floudas D."/>
            <person name="Sun H."/>
            <person name="Yadav J.S."/>
            <person name="Pangilinan J."/>
            <person name="Larsson K.H."/>
            <person name="Matsuura K."/>
            <person name="Barry K."/>
            <person name="Labutti K."/>
            <person name="Kuo R."/>
            <person name="Ohm R.A."/>
            <person name="Bhattacharya S.S."/>
            <person name="Shirouzu T."/>
            <person name="Yoshinaga Y."/>
            <person name="Martin F.M."/>
            <person name="Grigoriev I.V."/>
            <person name="Hibbett D.S."/>
        </authorList>
    </citation>
    <scope>NUCLEOTIDE SEQUENCE [LARGE SCALE GENOMIC DNA]</scope>
    <source>
        <strain evidence="2 3">HHB12029</strain>
    </source>
</reference>
<gene>
    <name evidence="2" type="ORF">EXIGLDRAFT_778122</name>
</gene>
<dbReference type="InParanoid" id="A0A165CPP4"/>
<organism evidence="2 3">
    <name type="scientific">Exidia glandulosa HHB12029</name>
    <dbReference type="NCBI Taxonomy" id="1314781"/>
    <lineage>
        <taxon>Eukaryota</taxon>
        <taxon>Fungi</taxon>
        <taxon>Dikarya</taxon>
        <taxon>Basidiomycota</taxon>
        <taxon>Agaricomycotina</taxon>
        <taxon>Agaricomycetes</taxon>
        <taxon>Auriculariales</taxon>
        <taxon>Exidiaceae</taxon>
        <taxon>Exidia</taxon>
    </lineage>
</organism>
<dbReference type="AlphaFoldDB" id="A0A165CPP4"/>
<keyword evidence="3" id="KW-1185">Reference proteome</keyword>
<protein>
    <submittedName>
        <fullName evidence="2">Uncharacterized protein</fullName>
    </submittedName>
</protein>
<evidence type="ECO:0000313" key="3">
    <source>
        <dbReference type="Proteomes" id="UP000077266"/>
    </source>
</evidence>
<evidence type="ECO:0000256" key="1">
    <source>
        <dbReference type="SAM" id="MobiDB-lite"/>
    </source>
</evidence>
<sequence length="138" mass="14727">MSERQISHCVYCEDQFEHQYGMCPTLARVPREPRAPGAAHASTNTTTNPEPLNTSASAPAIAALTEAELEFLGASSNLTPVTIDAMYNRMCAAYAAVADAQADAAEKALLARRQIQHAANQARLLYLALILSQAQGPA</sequence>
<proteinExistence type="predicted"/>
<accession>A0A165CPP4</accession>